<dbReference type="AlphaFoldDB" id="A0A157Z4V8"/>
<keyword evidence="1" id="KW-0812">Transmembrane</keyword>
<feature type="transmembrane region" description="Helical" evidence="1">
    <location>
        <begin position="34"/>
        <end position="54"/>
    </location>
</feature>
<name>A0A157Z4V8_9BURK</name>
<gene>
    <name evidence="2" type="ORF">AWB82_00220</name>
</gene>
<dbReference type="OrthoDB" id="8657357at2"/>
<comment type="caution">
    <text evidence="2">The sequence shown here is derived from an EMBL/GenBank/DDBJ whole genome shotgun (WGS) entry which is preliminary data.</text>
</comment>
<evidence type="ECO:0000313" key="3">
    <source>
        <dbReference type="Proteomes" id="UP000054596"/>
    </source>
</evidence>
<sequence>MELLKMMRIVLWSFFGVRKRASHNADFAQVKLPLLPIIAVMLAGAFGLTLLTVAKLATNIAH</sequence>
<keyword evidence="1" id="KW-1133">Transmembrane helix</keyword>
<keyword evidence="2" id="KW-0418">Kinase</keyword>
<dbReference type="EMBL" id="FCOJ02000001">
    <property type="protein sequence ID" value="SAK40580.1"/>
    <property type="molecule type" value="Genomic_DNA"/>
</dbReference>
<keyword evidence="1" id="KW-0472">Membrane</keyword>
<proteinExistence type="predicted"/>
<dbReference type="RefSeq" id="WP_086965186.1">
    <property type="nucleotide sequence ID" value="NZ_FCOJ02000001.1"/>
</dbReference>
<reference evidence="2" key="1">
    <citation type="submission" date="2016-01" db="EMBL/GenBank/DDBJ databases">
        <authorList>
            <person name="Peeters C."/>
        </authorList>
    </citation>
    <scope>NUCLEOTIDE SEQUENCE [LARGE SCALE GENOMIC DNA]</scope>
    <source>
        <strain evidence="2">LMG 29325</strain>
    </source>
</reference>
<dbReference type="InterPro" id="IPR021344">
    <property type="entry name" value="DUF2970"/>
</dbReference>
<evidence type="ECO:0000313" key="2">
    <source>
        <dbReference type="EMBL" id="SAK40580.1"/>
    </source>
</evidence>
<dbReference type="Proteomes" id="UP000054596">
    <property type="component" value="Unassembled WGS sequence"/>
</dbReference>
<keyword evidence="3" id="KW-1185">Reference proteome</keyword>
<protein>
    <submittedName>
        <fullName evidence="2">Glycerol kinase</fullName>
    </submittedName>
</protein>
<dbReference type="GO" id="GO:0016301">
    <property type="term" value="F:kinase activity"/>
    <property type="evidence" value="ECO:0007669"/>
    <property type="project" value="UniProtKB-KW"/>
</dbReference>
<accession>A0A157Z4V8</accession>
<dbReference type="Pfam" id="PF11174">
    <property type="entry name" value="DUF2970"/>
    <property type="match status" value="1"/>
</dbReference>
<keyword evidence="2" id="KW-0808">Transferase</keyword>
<organism evidence="2 3">
    <name type="scientific">Caballeronia glebae</name>
    <dbReference type="NCBI Taxonomy" id="1777143"/>
    <lineage>
        <taxon>Bacteria</taxon>
        <taxon>Pseudomonadati</taxon>
        <taxon>Pseudomonadota</taxon>
        <taxon>Betaproteobacteria</taxon>
        <taxon>Burkholderiales</taxon>
        <taxon>Burkholderiaceae</taxon>
        <taxon>Caballeronia</taxon>
    </lineage>
</organism>
<evidence type="ECO:0000256" key="1">
    <source>
        <dbReference type="SAM" id="Phobius"/>
    </source>
</evidence>